<dbReference type="GO" id="GO:0070971">
    <property type="term" value="C:endoplasmic reticulum exit site"/>
    <property type="evidence" value="ECO:0007669"/>
    <property type="project" value="TreeGrafter"/>
</dbReference>
<keyword evidence="4" id="KW-1185">Reference proteome</keyword>
<dbReference type="EMBL" id="SKCS01000107">
    <property type="protein sequence ID" value="TNN16693.1"/>
    <property type="molecule type" value="Genomic_DNA"/>
</dbReference>
<dbReference type="PROSITE" id="PS51745">
    <property type="entry name" value="PB1"/>
    <property type="match status" value="1"/>
</dbReference>
<accession>A0A4Z2DJL1</accession>
<reference evidence="3 4" key="1">
    <citation type="submission" date="2019-03" db="EMBL/GenBank/DDBJ databases">
        <title>An improved genome assembly of the fluke Schistosoma japonicum.</title>
        <authorList>
            <person name="Hu W."/>
            <person name="Luo F."/>
            <person name="Yin M."/>
            <person name="Mo X."/>
            <person name="Sun C."/>
            <person name="Wu Q."/>
            <person name="Zhu B."/>
            <person name="Xiang M."/>
            <person name="Wang J."/>
            <person name="Wang Y."/>
            <person name="Zhang T."/>
            <person name="Xu B."/>
            <person name="Zheng H."/>
            <person name="Feng Z."/>
        </authorList>
    </citation>
    <scope>NUCLEOTIDE SEQUENCE [LARGE SCALE GENOMIC DNA]</scope>
    <source>
        <strain evidence="3">HuSjv2</strain>
        <tissue evidence="3">Worms</tissue>
    </source>
</reference>
<dbReference type="Proteomes" id="UP000311919">
    <property type="component" value="Unassembled WGS sequence"/>
</dbReference>
<dbReference type="Gene3D" id="3.10.20.90">
    <property type="entry name" value="Phosphatidylinositol 3-kinase Catalytic Subunit, Chain A, domain 1"/>
    <property type="match status" value="1"/>
</dbReference>
<dbReference type="AlphaFoldDB" id="A0A4Z2DJL1"/>
<dbReference type="STRING" id="6182.A0A4Z2DJL1"/>
<feature type="compositionally biased region" description="Polar residues" evidence="1">
    <location>
        <begin position="417"/>
        <end position="433"/>
    </location>
</feature>
<evidence type="ECO:0000313" key="3">
    <source>
        <dbReference type="EMBL" id="TNN16693.1"/>
    </source>
</evidence>
<organism evidence="3 4">
    <name type="scientific">Schistosoma japonicum</name>
    <name type="common">Blood fluke</name>
    <dbReference type="NCBI Taxonomy" id="6182"/>
    <lineage>
        <taxon>Eukaryota</taxon>
        <taxon>Metazoa</taxon>
        <taxon>Spiralia</taxon>
        <taxon>Lophotrochozoa</taxon>
        <taxon>Platyhelminthes</taxon>
        <taxon>Trematoda</taxon>
        <taxon>Digenea</taxon>
        <taxon>Strigeidida</taxon>
        <taxon>Schistosomatoidea</taxon>
        <taxon>Schistosomatidae</taxon>
        <taxon>Schistosoma</taxon>
    </lineage>
</organism>
<evidence type="ECO:0000256" key="1">
    <source>
        <dbReference type="SAM" id="MobiDB-lite"/>
    </source>
</evidence>
<proteinExistence type="predicted"/>
<dbReference type="InterPro" id="IPR053793">
    <property type="entry name" value="PB1-like"/>
</dbReference>
<dbReference type="InterPro" id="IPR000270">
    <property type="entry name" value="PB1_dom"/>
</dbReference>
<dbReference type="GO" id="GO:0042802">
    <property type="term" value="F:identical protein binding"/>
    <property type="evidence" value="ECO:0007669"/>
    <property type="project" value="InterPro"/>
</dbReference>
<comment type="caution">
    <text evidence="3">The sequence shown here is derived from an EMBL/GenBank/DDBJ whole genome shotgun (WGS) entry which is preliminary data.</text>
</comment>
<name>A0A4Z2DJL1_SCHJA</name>
<evidence type="ECO:0000259" key="2">
    <source>
        <dbReference type="PROSITE" id="PS51745"/>
    </source>
</evidence>
<evidence type="ECO:0000313" key="4">
    <source>
        <dbReference type="Proteomes" id="UP000311919"/>
    </source>
</evidence>
<dbReference type="PANTHER" id="PTHR15335:SF7">
    <property type="entry name" value="PROTEIN TFG"/>
    <property type="match status" value="1"/>
</dbReference>
<dbReference type="InterPro" id="IPR033512">
    <property type="entry name" value="TFG"/>
</dbReference>
<gene>
    <name evidence="3" type="ORF">EWB00_000204</name>
</gene>
<feature type="region of interest" description="Disordered" evidence="1">
    <location>
        <begin position="392"/>
        <end position="433"/>
    </location>
</feature>
<dbReference type="PANTHER" id="PTHR15335">
    <property type="entry name" value="PROTEIN TFG"/>
    <property type="match status" value="1"/>
</dbReference>
<dbReference type="CDD" id="cd06401">
    <property type="entry name" value="PB1_TFG"/>
    <property type="match status" value="1"/>
</dbReference>
<protein>
    <submittedName>
        <fullName evidence="3">Protein TFG isoform 1</fullName>
    </submittedName>
</protein>
<dbReference type="Pfam" id="PF00564">
    <property type="entry name" value="PB1"/>
    <property type="match status" value="1"/>
</dbReference>
<dbReference type="InterPro" id="IPR034857">
    <property type="entry name" value="PB1_TFG"/>
</dbReference>
<sequence length="513" mass="55835">MDLSGKLIIKAQLGHDLRRIPIHNEEITYDELILMMQRVFKQYITKEDELLVKYKDEDGDFITIGDESDLSLAIQSSKVLQIKVFVVNRPEVLQFTAPLKNIKNEAVTIESGDSFFLICELQRIGTQMLSVADRIQKLCSVNGSVNLTVSDSSCLEKVGRTDSAHNLESNKEFDPLSNVLLTDVTTSSSNLPTYSSPVDSSNSTLQSNAHENHMIYKSIISTSELLNNESLNLSGSTADHSSVDLQIPSVNKHDLSIGRVSTIVSHSNAETVSSILPNHNPVISNSLPISQGQPLPLTSHATVPSFYQPSLGHQGYPFTQAQPVVHNNDASRMPMIPNTPTLVSQQQNSQPFTHSGLTNMPPNISPYVRQTGTPISTNRPLGMLVTPPHPSSSMFTPVVPPSDPSAGLRTPQRPVMQHQSGSPRSSTTQSPLQSTAMISHGMSYSPMYSPGQGMNVSSTRLLCFPTQNSLVSATYNPMHSGAASPVTSPGNNVSRANTTTNDVHNYYTPSYPN</sequence>
<dbReference type="SMART" id="SM00666">
    <property type="entry name" value="PB1"/>
    <property type="match status" value="1"/>
</dbReference>
<dbReference type="GO" id="GO:0048208">
    <property type="term" value="P:COPII vesicle coating"/>
    <property type="evidence" value="ECO:0007669"/>
    <property type="project" value="InterPro"/>
</dbReference>
<feature type="domain" description="PB1" evidence="2">
    <location>
        <begin position="6"/>
        <end position="89"/>
    </location>
</feature>
<dbReference type="OrthoDB" id="1594986at2759"/>
<dbReference type="SUPFAM" id="SSF54277">
    <property type="entry name" value="CAD &amp; PB1 domains"/>
    <property type="match status" value="1"/>
</dbReference>